<gene>
    <name evidence="3" type="primary">g5816</name>
    <name evidence="3" type="ORF">EsDP_00005816</name>
</gene>
<sequence>MKFVALTLLAVATAVMAAPQNEKDDLFIRQEFVVDTQLPSMTDKQGNVVPFDVNGVNMDDTDADAE</sequence>
<comment type="caution">
    <text evidence="3">The sequence shown here is derived from an EMBL/GenBank/DDBJ whole genome shotgun (WGS) entry which is preliminary data.</text>
</comment>
<name>A0ABQ0CVW0_9HYPO</name>
<accession>A0ABQ0CVW0</accession>
<evidence type="ECO:0000313" key="3">
    <source>
        <dbReference type="EMBL" id="GAB0137556.1"/>
    </source>
</evidence>
<keyword evidence="4" id="KW-1185">Reference proteome</keyword>
<reference evidence="4" key="1">
    <citation type="submission" date="2024-06" db="EMBL/GenBank/DDBJ databases">
        <title>Draft Genome Sequences of Epichloe bromicola Strains Isolated from Elymus ciliaris.</title>
        <authorList>
            <consortium name="Epichloe bromicola genome sequencing consortium"/>
            <person name="Miura A."/>
            <person name="Imano S."/>
            <person name="Ashida A."/>
            <person name="Sato I."/>
            <person name="Chiba S."/>
            <person name="Tanaka A."/>
            <person name="Camagna M."/>
            <person name="Takemoto D."/>
        </authorList>
    </citation>
    <scope>NUCLEOTIDE SEQUENCE [LARGE SCALE GENOMIC DNA]</scope>
    <source>
        <strain evidence="4">DP</strain>
    </source>
</reference>
<keyword evidence="2" id="KW-0732">Signal</keyword>
<feature type="signal peptide" evidence="2">
    <location>
        <begin position="1"/>
        <end position="17"/>
    </location>
</feature>
<evidence type="ECO:0000256" key="2">
    <source>
        <dbReference type="SAM" id="SignalP"/>
    </source>
</evidence>
<evidence type="ECO:0000256" key="1">
    <source>
        <dbReference type="SAM" id="MobiDB-lite"/>
    </source>
</evidence>
<feature type="region of interest" description="Disordered" evidence="1">
    <location>
        <begin position="45"/>
        <end position="66"/>
    </location>
</feature>
<feature type="chain" id="PRO_5046651542" evidence="2">
    <location>
        <begin position="18"/>
        <end position="66"/>
    </location>
</feature>
<proteinExistence type="predicted"/>
<dbReference type="Proteomes" id="UP001562357">
    <property type="component" value="Unassembled WGS sequence"/>
</dbReference>
<evidence type="ECO:0000313" key="4">
    <source>
        <dbReference type="Proteomes" id="UP001562357"/>
    </source>
</evidence>
<protein>
    <submittedName>
        <fullName evidence="3">Uncharacterized protein</fullName>
    </submittedName>
</protein>
<organism evidence="3 4">
    <name type="scientific">Epichloe bromicola</name>
    <dbReference type="NCBI Taxonomy" id="79588"/>
    <lineage>
        <taxon>Eukaryota</taxon>
        <taxon>Fungi</taxon>
        <taxon>Dikarya</taxon>
        <taxon>Ascomycota</taxon>
        <taxon>Pezizomycotina</taxon>
        <taxon>Sordariomycetes</taxon>
        <taxon>Hypocreomycetidae</taxon>
        <taxon>Hypocreales</taxon>
        <taxon>Clavicipitaceae</taxon>
        <taxon>Epichloe</taxon>
    </lineage>
</organism>
<dbReference type="EMBL" id="BAAFGZ010000291">
    <property type="protein sequence ID" value="GAB0137556.1"/>
    <property type="molecule type" value="Genomic_DNA"/>
</dbReference>